<dbReference type="Proteomes" id="UP000422736">
    <property type="component" value="Chromosome 5"/>
</dbReference>
<dbReference type="InterPro" id="IPR013154">
    <property type="entry name" value="ADH-like_N"/>
</dbReference>
<keyword evidence="5 7" id="KW-0862">Zinc</keyword>
<protein>
    <submittedName>
        <fullName evidence="9">(2R-3R)-2-3-butanediol dehydrogenase</fullName>
    </submittedName>
</protein>
<organism evidence="9 10">
    <name type="scientific">Kluyveromyces marxianus</name>
    <name type="common">Yeast</name>
    <name type="synonym">Candida kefyr</name>
    <dbReference type="NCBI Taxonomy" id="4911"/>
    <lineage>
        <taxon>Eukaryota</taxon>
        <taxon>Fungi</taxon>
        <taxon>Dikarya</taxon>
        <taxon>Ascomycota</taxon>
        <taxon>Saccharomycotina</taxon>
        <taxon>Saccharomycetes</taxon>
        <taxon>Saccharomycetales</taxon>
        <taxon>Saccharomycetaceae</taxon>
        <taxon>Kluyveromyces</taxon>
    </lineage>
</organism>
<evidence type="ECO:0000256" key="4">
    <source>
        <dbReference type="ARBA" id="ARBA00022723"/>
    </source>
</evidence>
<dbReference type="CDD" id="cd08233">
    <property type="entry name" value="butanediol_DH_like"/>
    <property type="match status" value="1"/>
</dbReference>
<evidence type="ECO:0000256" key="3">
    <source>
        <dbReference type="ARBA" id="ARBA00011881"/>
    </source>
</evidence>
<dbReference type="Gene3D" id="3.40.50.720">
    <property type="entry name" value="NAD(P)-binding Rossmann-like Domain"/>
    <property type="match status" value="1"/>
</dbReference>
<evidence type="ECO:0000256" key="6">
    <source>
        <dbReference type="ARBA" id="ARBA00023002"/>
    </source>
</evidence>
<evidence type="ECO:0000256" key="2">
    <source>
        <dbReference type="ARBA" id="ARBA00008072"/>
    </source>
</evidence>
<dbReference type="PANTHER" id="PTHR43161">
    <property type="entry name" value="SORBITOL DEHYDROGENASE"/>
    <property type="match status" value="1"/>
</dbReference>
<dbReference type="SUPFAM" id="SSF51735">
    <property type="entry name" value="NAD(P)-binding Rossmann-fold domains"/>
    <property type="match status" value="1"/>
</dbReference>
<dbReference type="InterPro" id="IPR011032">
    <property type="entry name" value="GroES-like_sf"/>
</dbReference>
<dbReference type="InterPro" id="IPR002328">
    <property type="entry name" value="ADH_Zn_CS"/>
</dbReference>
<reference evidence="9 10" key="2">
    <citation type="submission" date="2019-11" db="EMBL/GenBank/DDBJ databases">
        <authorList>
            <person name="Lu H."/>
        </authorList>
    </citation>
    <scope>NUCLEOTIDE SEQUENCE [LARGE SCALE GENOMIC DNA]</scope>
    <source>
        <strain evidence="9 10">FIM1</strain>
    </source>
</reference>
<dbReference type="Pfam" id="PF00107">
    <property type="entry name" value="ADH_zinc_N"/>
    <property type="match status" value="1"/>
</dbReference>
<dbReference type="PANTHER" id="PTHR43161:SF23">
    <property type="entry name" value="(R,R)-BUTANEDIOL DEHYDROGENASE-RELATED"/>
    <property type="match status" value="1"/>
</dbReference>
<accession>A0ABX6EVS1</accession>
<comment type="subunit">
    <text evidence="3">Homotetramer.</text>
</comment>
<dbReference type="PROSITE" id="PS00059">
    <property type="entry name" value="ADH_ZINC"/>
    <property type="match status" value="1"/>
</dbReference>
<reference evidence="9 10" key="1">
    <citation type="submission" date="2016-03" db="EMBL/GenBank/DDBJ databases">
        <title>How can Kluyveromyces marxianus grow so fast - potential evolutionary course in Saccharomyces Complex revealed by comparative genomics.</title>
        <authorList>
            <person name="Mo W."/>
            <person name="Lu W."/>
            <person name="Yang X."/>
            <person name="Qi J."/>
            <person name="Lv H."/>
        </authorList>
    </citation>
    <scope>NUCLEOTIDE SEQUENCE [LARGE SCALE GENOMIC DNA]</scope>
    <source>
        <strain evidence="9 10">FIM1</strain>
    </source>
</reference>
<dbReference type="InterPro" id="IPR036291">
    <property type="entry name" value="NAD(P)-bd_dom_sf"/>
</dbReference>
<dbReference type="Gene3D" id="3.90.180.10">
    <property type="entry name" value="Medium-chain alcohol dehydrogenases, catalytic domain"/>
    <property type="match status" value="1"/>
</dbReference>
<evidence type="ECO:0000256" key="5">
    <source>
        <dbReference type="ARBA" id="ARBA00022833"/>
    </source>
</evidence>
<keyword evidence="4 7" id="KW-0479">Metal-binding</keyword>
<dbReference type="SUPFAM" id="SSF50129">
    <property type="entry name" value="GroES-like"/>
    <property type="match status" value="1"/>
</dbReference>
<comment type="similarity">
    <text evidence="2 7">Belongs to the zinc-containing alcohol dehydrogenase family.</text>
</comment>
<evidence type="ECO:0000256" key="7">
    <source>
        <dbReference type="RuleBase" id="RU361277"/>
    </source>
</evidence>
<comment type="cofactor">
    <cofactor evidence="1 7">
        <name>Zn(2+)</name>
        <dbReference type="ChEBI" id="CHEBI:29105"/>
    </cofactor>
</comment>
<feature type="domain" description="Enoyl reductase (ER)" evidence="8">
    <location>
        <begin position="8"/>
        <end position="348"/>
    </location>
</feature>
<proteinExistence type="inferred from homology"/>
<evidence type="ECO:0000313" key="9">
    <source>
        <dbReference type="EMBL" id="QGN16398.1"/>
    </source>
</evidence>
<dbReference type="EMBL" id="CP015058">
    <property type="protein sequence ID" value="QGN16398.1"/>
    <property type="molecule type" value="Genomic_DNA"/>
</dbReference>
<evidence type="ECO:0000256" key="1">
    <source>
        <dbReference type="ARBA" id="ARBA00001947"/>
    </source>
</evidence>
<dbReference type="InterPro" id="IPR013149">
    <property type="entry name" value="ADH-like_C"/>
</dbReference>
<dbReference type="InterPro" id="IPR020843">
    <property type="entry name" value="ER"/>
</dbReference>
<sequence length="382" mass="41669">MRALAYYGTQTVRFTTDLPEPKIEEPDDVLIDVEWCGICGTDLHEVLDGPNFFPEDGKTHEISGKGLPQAIGHEISGIVTHVGADVKTLKPGDHIVIEPTGTCQDRERYNTKGKTCAPCKKGIYNVCEYLGLCGAGVQSGGCAEKVVIGEKHCFKIPKWIPLDVAALIQPLAVCWHAVKLAKVKAGQTALILGGGPIGLGMILALKNYGCTDIVVSEPAHTRQQLASKMGTRTSNPLDFKNNDENIKYLKSLSADGSGFDFCFDCSGIPDTFEAAIQCLTFRGTAVNVAIWGHRSVKCYPMELTLQEKRYMGAMCYTTEDFADVVDSFCEGRIDPKTAECMITSKVVLENGRAGFMKLLHDKEGTIKVLITPKESLVREQNE</sequence>
<dbReference type="SMART" id="SM00829">
    <property type="entry name" value="PKS_ER"/>
    <property type="match status" value="1"/>
</dbReference>
<evidence type="ECO:0000259" key="8">
    <source>
        <dbReference type="SMART" id="SM00829"/>
    </source>
</evidence>
<dbReference type="Pfam" id="PF08240">
    <property type="entry name" value="ADH_N"/>
    <property type="match status" value="1"/>
</dbReference>
<keyword evidence="6" id="KW-0560">Oxidoreductase</keyword>
<evidence type="ECO:0000313" key="10">
    <source>
        <dbReference type="Proteomes" id="UP000422736"/>
    </source>
</evidence>
<name>A0ABX6EVS1_KLUMA</name>
<gene>
    <name evidence="9" type="primary">BDH2</name>
    <name evidence="9" type="ORF">FIM1_3111</name>
</gene>
<keyword evidence="10" id="KW-1185">Reference proteome</keyword>